<evidence type="ECO:0000256" key="2">
    <source>
        <dbReference type="ARBA" id="ARBA00074747"/>
    </source>
</evidence>
<evidence type="ECO:0000259" key="3">
    <source>
        <dbReference type="Pfam" id="PF13614"/>
    </source>
</evidence>
<name>A0A365U8B6_9RHOB</name>
<feature type="domain" description="AAA" evidence="3">
    <location>
        <begin position="89"/>
        <end position="267"/>
    </location>
</feature>
<sequence>MRRRSARTCFPRAHLRRSISSSATPPVISPLRGSPCFRKVHAGAKKCARRNETGPSPSRQFQVSRTQKPFFSGSEAFQVLQPEKPRQPRIIAIANQKGGVGKTTTAINLGAALAKAGHEVLLIDLDPQGNASTGLGLAPEARRLTTYDVLIEGAPIRNAIRDTAQERLRVVPATVDLSSADLELVGKERRSFLLRSAIRPSQLAELGVDYVLIDCPPSLSLLTVNAMVAAHSILVPLQSEFFALEGLSQLMLTVREVRQTANPDLRIEGVLLTMHDARNRLAQQVEADARETLGELVFTTVIPRNVRVSEAPSYALPVLDYDPGSKGAMAYASLADELRRNHTRLAA</sequence>
<evidence type="ECO:0000313" key="4">
    <source>
        <dbReference type="EMBL" id="RBI84674.1"/>
    </source>
</evidence>
<gene>
    <name evidence="4" type="ORF">DRV85_12045</name>
</gene>
<accession>A0A365U8B6</accession>
<dbReference type="AlphaFoldDB" id="A0A365U8B6"/>
<dbReference type="Gene3D" id="3.40.50.300">
    <property type="entry name" value="P-loop containing nucleotide triphosphate hydrolases"/>
    <property type="match status" value="1"/>
</dbReference>
<dbReference type="InterPro" id="IPR027417">
    <property type="entry name" value="P-loop_NTPase"/>
</dbReference>
<reference evidence="4 5" key="1">
    <citation type="submission" date="2018-07" db="EMBL/GenBank/DDBJ databases">
        <title>Rhodosalinus sp. strain E84T genomic sequence and assembly.</title>
        <authorList>
            <person name="Liu Z.-W."/>
            <person name="Lu D.-C."/>
        </authorList>
    </citation>
    <scope>NUCLEOTIDE SEQUENCE [LARGE SCALE GENOMIC DNA]</scope>
    <source>
        <strain evidence="4 5">E84</strain>
    </source>
</reference>
<organism evidence="4 5">
    <name type="scientific">Rhodosalinus halophilus</name>
    <dbReference type="NCBI Taxonomy" id="2259333"/>
    <lineage>
        <taxon>Bacteria</taxon>
        <taxon>Pseudomonadati</taxon>
        <taxon>Pseudomonadota</taxon>
        <taxon>Alphaproteobacteria</taxon>
        <taxon>Rhodobacterales</taxon>
        <taxon>Paracoccaceae</taxon>
        <taxon>Rhodosalinus</taxon>
    </lineage>
</organism>
<comment type="caution">
    <text evidence="4">The sequence shown here is derived from an EMBL/GenBank/DDBJ whole genome shotgun (WGS) entry which is preliminary data.</text>
</comment>
<evidence type="ECO:0000313" key="5">
    <source>
        <dbReference type="Proteomes" id="UP000253370"/>
    </source>
</evidence>
<dbReference type="Proteomes" id="UP000253370">
    <property type="component" value="Unassembled WGS sequence"/>
</dbReference>
<protein>
    <recommendedName>
        <fullName evidence="2">Chromosome partitioning protein ParA</fullName>
    </recommendedName>
</protein>
<dbReference type="OrthoDB" id="9815116at2"/>
<comment type="function">
    <text evidence="1">Involved in chromosome partition. Localize to both poles of the predivisional cell following completion of DNA replication.</text>
</comment>
<evidence type="ECO:0000256" key="1">
    <source>
        <dbReference type="ARBA" id="ARBA00057242"/>
    </source>
</evidence>
<dbReference type="PANTHER" id="PTHR13696">
    <property type="entry name" value="P-LOOP CONTAINING NUCLEOSIDE TRIPHOSPHATE HYDROLASE"/>
    <property type="match status" value="1"/>
</dbReference>
<dbReference type="InterPro" id="IPR025669">
    <property type="entry name" value="AAA_dom"/>
</dbReference>
<dbReference type="PANTHER" id="PTHR13696:SF52">
    <property type="entry name" value="PARA FAMILY PROTEIN CT_582"/>
    <property type="match status" value="1"/>
</dbReference>
<dbReference type="CDD" id="cd02042">
    <property type="entry name" value="ParAB_family"/>
    <property type="match status" value="1"/>
</dbReference>
<proteinExistence type="predicted"/>
<keyword evidence="5" id="KW-1185">Reference proteome</keyword>
<dbReference type="Pfam" id="PF13614">
    <property type="entry name" value="AAA_31"/>
    <property type="match status" value="1"/>
</dbReference>
<dbReference type="SUPFAM" id="SSF52540">
    <property type="entry name" value="P-loop containing nucleoside triphosphate hydrolases"/>
    <property type="match status" value="1"/>
</dbReference>
<dbReference type="EMBL" id="QNTQ01000010">
    <property type="protein sequence ID" value="RBI84674.1"/>
    <property type="molecule type" value="Genomic_DNA"/>
</dbReference>
<dbReference type="InterPro" id="IPR050678">
    <property type="entry name" value="DNA_Partitioning_ATPase"/>
</dbReference>
<dbReference type="FunFam" id="3.40.50.300:FF:000285">
    <property type="entry name" value="Sporulation initiation inhibitor Soj"/>
    <property type="match status" value="1"/>
</dbReference>